<keyword evidence="4" id="KW-0804">Transcription</keyword>
<dbReference type="RefSeq" id="WP_349962288.1">
    <property type="nucleotide sequence ID" value="NZ_CP157962.1"/>
</dbReference>
<dbReference type="Pfam" id="PF03466">
    <property type="entry name" value="LysR_substrate"/>
    <property type="match status" value="1"/>
</dbReference>
<evidence type="ECO:0000256" key="3">
    <source>
        <dbReference type="ARBA" id="ARBA00023125"/>
    </source>
</evidence>
<proteinExistence type="inferred from homology"/>
<dbReference type="InterPro" id="IPR036388">
    <property type="entry name" value="WH-like_DNA-bd_sf"/>
</dbReference>
<feature type="domain" description="HTH lysR-type" evidence="5">
    <location>
        <begin position="46"/>
        <end position="97"/>
    </location>
</feature>
<dbReference type="EMBL" id="CP157962">
    <property type="protein sequence ID" value="XBT97270.1"/>
    <property type="molecule type" value="Genomic_DNA"/>
</dbReference>
<dbReference type="Gene3D" id="1.10.10.10">
    <property type="entry name" value="Winged helix-like DNA-binding domain superfamily/Winged helix DNA-binding domain"/>
    <property type="match status" value="1"/>
</dbReference>
<dbReference type="SUPFAM" id="SSF53850">
    <property type="entry name" value="Periplasmic binding protein-like II"/>
    <property type="match status" value="1"/>
</dbReference>
<keyword evidence="2" id="KW-0805">Transcription regulation</keyword>
<dbReference type="GO" id="GO:0003700">
    <property type="term" value="F:DNA-binding transcription factor activity"/>
    <property type="evidence" value="ECO:0007669"/>
    <property type="project" value="InterPro"/>
</dbReference>
<evidence type="ECO:0000313" key="6">
    <source>
        <dbReference type="EMBL" id="XBT97270.1"/>
    </source>
</evidence>
<dbReference type="InterPro" id="IPR050950">
    <property type="entry name" value="HTH-type_LysR_regulators"/>
</dbReference>
<dbReference type="CDD" id="cd05466">
    <property type="entry name" value="PBP2_LTTR_substrate"/>
    <property type="match status" value="1"/>
</dbReference>
<dbReference type="PANTHER" id="PTHR30419">
    <property type="entry name" value="HTH-TYPE TRANSCRIPTIONAL REGULATOR YBHD"/>
    <property type="match status" value="1"/>
</dbReference>
<evidence type="ECO:0000256" key="4">
    <source>
        <dbReference type="ARBA" id="ARBA00023163"/>
    </source>
</evidence>
<keyword evidence="6" id="KW-0614">Plasmid</keyword>
<name>A0AAU7S4K9_9HYPH</name>
<geneLocation type="plasmid" evidence="6">
    <name>unnamed2</name>
</geneLocation>
<gene>
    <name evidence="6" type="ORF">ABM479_28735</name>
</gene>
<evidence type="ECO:0000259" key="5">
    <source>
        <dbReference type="PROSITE" id="PS50931"/>
    </source>
</evidence>
<accession>A0AAU7S4K9</accession>
<dbReference type="Gene3D" id="3.40.190.290">
    <property type="match status" value="1"/>
</dbReference>
<dbReference type="AlphaFoldDB" id="A0AAU7S4K9"/>
<evidence type="ECO:0000256" key="2">
    <source>
        <dbReference type="ARBA" id="ARBA00023015"/>
    </source>
</evidence>
<dbReference type="GO" id="GO:0005829">
    <property type="term" value="C:cytosol"/>
    <property type="evidence" value="ECO:0007669"/>
    <property type="project" value="TreeGrafter"/>
</dbReference>
<dbReference type="InterPro" id="IPR036390">
    <property type="entry name" value="WH_DNA-bd_sf"/>
</dbReference>
<dbReference type="InterPro" id="IPR000847">
    <property type="entry name" value="LysR_HTH_N"/>
</dbReference>
<comment type="similarity">
    <text evidence="1">Belongs to the LysR transcriptional regulatory family.</text>
</comment>
<dbReference type="SUPFAM" id="SSF46785">
    <property type="entry name" value="Winged helix' DNA-binding domain"/>
    <property type="match status" value="1"/>
</dbReference>
<keyword evidence="3" id="KW-0238">DNA-binding</keyword>
<organism evidence="6">
    <name type="scientific">Rhizobium sp. ZPR3</name>
    <dbReference type="NCBI Taxonomy" id="3158967"/>
    <lineage>
        <taxon>Bacteria</taxon>
        <taxon>Pseudomonadati</taxon>
        <taxon>Pseudomonadota</taxon>
        <taxon>Alphaproteobacteria</taxon>
        <taxon>Hyphomicrobiales</taxon>
        <taxon>Rhizobiaceae</taxon>
        <taxon>Rhizobium/Agrobacterium group</taxon>
        <taxon>Rhizobium</taxon>
    </lineage>
</organism>
<dbReference type="InterPro" id="IPR005119">
    <property type="entry name" value="LysR_subst-bd"/>
</dbReference>
<dbReference type="Pfam" id="PF00126">
    <property type="entry name" value="HTH_1"/>
    <property type="match status" value="1"/>
</dbReference>
<dbReference type="GO" id="GO:0003677">
    <property type="term" value="F:DNA binding"/>
    <property type="evidence" value="ECO:0007669"/>
    <property type="project" value="UniProtKB-KW"/>
</dbReference>
<protein>
    <submittedName>
        <fullName evidence="6">LysR family transcriptional regulator</fullName>
    </submittedName>
</protein>
<sequence length="349" mass="39004">MHSNYCLNRHQITQFLQPTKFVRCVSFSSTRYTFRMSRLLFSRFAHYLDEIANHGSIRKAAEKLNVSASAINKQLISAEEEFGVALFERMPRGMRLTSAGELLVNGYREWNKDLSRIKSEIEELKGLRRGEVKIAVSQETVPDFLPAVIARFTKDHPRIRNAIAVEDSDRVRQLVRDGGADFGLTFSPLPLPGVIVTRSADFHLIAMLPADSGIEQPDSISIGEFFKKPTIVPDTSSHLRDVVDIAAARVDIRFQPVLTTNSLSLMRSMVREGCGYGVTAIASGMVLPHEDGLHYSRIADSGLPPMVLSLIVDPRRSLSMTSIIARRYFEEYLDEIAVRAGKVAAHSLE</sequence>
<evidence type="ECO:0000256" key="1">
    <source>
        <dbReference type="ARBA" id="ARBA00009437"/>
    </source>
</evidence>
<reference evidence="6" key="1">
    <citation type="submission" date="2024-06" db="EMBL/GenBank/DDBJ databases">
        <authorList>
            <person name="Li T."/>
            <person name="Gao R."/>
        </authorList>
    </citation>
    <scope>NUCLEOTIDE SEQUENCE</scope>
    <source>
        <strain evidence="6">ZPR3</strain>
        <plasmid evidence="6">unnamed2</plasmid>
    </source>
</reference>
<dbReference type="PROSITE" id="PS50931">
    <property type="entry name" value="HTH_LYSR"/>
    <property type="match status" value="1"/>
</dbReference>
<dbReference type="PANTHER" id="PTHR30419:SF8">
    <property type="entry name" value="NITROGEN ASSIMILATION TRANSCRIPTIONAL ACTIVATOR-RELATED"/>
    <property type="match status" value="1"/>
</dbReference>